<dbReference type="GO" id="GO:0140359">
    <property type="term" value="F:ABC-type transporter activity"/>
    <property type="evidence" value="ECO:0007669"/>
    <property type="project" value="InterPro"/>
</dbReference>
<name>A0A7J3X729_THEPE</name>
<feature type="transmembrane region" description="Helical" evidence="5">
    <location>
        <begin position="94"/>
        <end position="121"/>
    </location>
</feature>
<comment type="caution">
    <text evidence="7">The sequence shown here is derived from an EMBL/GenBank/DDBJ whole genome shotgun (WGS) entry which is preliminary data.</text>
</comment>
<keyword evidence="2 5" id="KW-0812">Transmembrane</keyword>
<sequence length="242" mass="26387">MRFLWRIAGVAYEQLVVFRRQWMWIAQSLVMVVCFTILASAWGGLEALRHMTVALLLASGWGVGLNSAAQWIGYDRIMGEYERRVASPLTPAEYILGSVLGSFIPLFVSELPLVLLVAAMAGISLSGLLLVVLLSVVATFLGLFLSLSVILRIKNPMNISAVTNPLYTVTTLLPPVFYSPLVLPEPLRSLCAAIPTAALVDMGKALTGHLHAYPLWVSALSVAAWLSATLVLMLKKLEWGHE</sequence>
<comment type="subcellular location">
    <subcellularLocation>
        <location evidence="1">Membrane</location>
        <topology evidence="1">Multi-pass membrane protein</topology>
    </subcellularLocation>
</comment>
<dbReference type="InterPro" id="IPR013525">
    <property type="entry name" value="ABC2_TM"/>
</dbReference>
<feature type="transmembrane region" description="Helical" evidence="5">
    <location>
        <begin position="51"/>
        <end position="73"/>
    </location>
</feature>
<feature type="domain" description="ABC-2 type transporter transmembrane" evidence="6">
    <location>
        <begin position="17"/>
        <end position="201"/>
    </location>
</feature>
<dbReference type="InterPro" id="IPR051784">
    <property type="entry name" value="Nod_factor_ABC_transporter"/>
</dbReference>
<evidence type="ECO:0000256" key="5">
    <source>
        <dbReference type="SAM" id="Phobius"/>
    </source>
</evidence>
<evidence type="ECO:0000256" key="4">
    <source>
        <dbReference type="ARBA" id="ARBA00023136"/>
    </source>
</evidence>
<feature type="transmembrane region" description="Helical" evidence="5">
    <location>
        <begin position="213"/>
        <end position="234"/>
    </location>
</feature>
<dbReference type="EMBL" id="DRZM01000114">
    <property type="protein sequence ID" value="HHP04835.1"/>
    <property type="molecule type" value="Genomic_DNA"/>
</dbReference>
<dbReference type="AlphaFoldDB" id="A0A7J3X729"/>
<organism evidence="7">
    <name type="scientific">Thermofilum pendens</name>
    <dbReference type="NCBI Taxonomy" id="2269"/>
    <lineage>
        <taxon>Archaea</taxon>
        <taxon>Thermoproteota</taxon>
        <taxon>Thermoprotei</taxon>
        <taxon>Thermofilales</taxon>
        <taxon>Thermofilaceae</taxon>
        <taxon>Thermofilum</taxon>
    </lineage>
</organism>
<reference evidence="7" key="1">
    <citation type="journal article" date="2020" name="mSystems">
        <title>Genome- and Community-Level Interaction Insights into Carbon Utilization and Element Cycling Functions of Hydrothermarchaeota in Hydrothermal Sediment.</title>
        <authorList>
            <person name="Zhou Z."/>
            <person name="Liu Y."/>
            <person name="Xu W."/>
            <person name="Pan J."/>
            <person name="Luo Z.H."/>
            <person name="Li M."/>
        </authorList>
    </citation>
    <scope>NUCLEOTIDE SEQUENCE [LARGE SCALE GENOMIC DNA]</scope>
    <source>
        <strain evidence="7">SpSt-1125</strain>
    </source>
</reference>
<protein>
    <submittedName>
        <fullName evidence="7">ABC transporter permease</fullName>
    </submittedName>
</protein>
<dbReference type="GO" id="GO:0016020">
    <property type="term" value="C:membrane"/>
    <property type="evidence" value="ECO:0007669"/>
    <property type="project" value="UniProtKB-SubCell"/>
</dbReference>
<dbReference type="Pfam" id="PF01061">
    <property type="entry name" value="ABC2_membrane"/>
    <property type="match status" value="1"/>
</dbReference>
<evidence type="ECO:0000259" key="6">
    <source>
        <dbReference type="Pfam" id="PF01061"/>
    </source>
</evidence>
<keyword evidence="3 5" id="KW-1133">Transmembrane helix</keyword>
<dbReference type="PANTHER" id="PTHR43229">
    <property type="entry name" value="NODULATION PROTEIN J"/>
    <property type="match status" value="1"/>
</dbReference>
<feature type="transmembrane region" description="Helical" evidence="5">
    <location>
        <begin position="127"/>
        <end position="151"/>
    </location>
</feature>
<keyword evidence="4 5" id="KW-0472">Membrane</keyword>
<dbReference type="PANTHER" id="PTHR43229:SF3">
    <property type="entry name" value="ABC-TYPE MULTIDRUG TRANSPORT SYSTEM, PERMEASE COMPONENT"/>
    <property type="match status" value="1"/>
</dbReference>
<feature type="transmembrane region" description="Helical" evidence="5">
    <location>
        <begin position="21"/>
        <end position="45"/>
    </location>
</feature>
<gene>
    <name evidence="7" type="ORF">ENM88_03685</name>
</gene>
<evidence type="ECO:0000256" key="3">
    <source>
        <dbReference type="ARBA" id="ARBA00022989"/>
    </source>
</evidence>
<proteinExistence type="predicted"/>
<evidence type="ECO:0000256" key="1">
    <source>
        <dbReference type="ARBA" id="ARBA00004141"/>
    </source>
</evidence>
<accession>A0A7J3X729</accession>
<evidence type="ECO:0000256" key="2">
    <source>
        <dbReference type="ARBA" id="ARBA00022692"/>
    </source>
</evidence>
<evidence type="ECO:0000313" key="7">
    <source>
        <dbReference type="EMBL" id="HHP04835.1"/>
    </source>
</evidence>